<feature type="chain" id="PRO_5013267229" evidence="5">
    <location>
        <begin position="20"/>
        <end position="167"/>
    </location>
</feature>
<dbReference type="EMBL" id="FPJE01000003">
    <property type="protein sequence ID" value="SFW25864.1"/>
    <property type="molecule type" value="Genomic_DNA"/>
</dbReference>
<feature type="domain" description="Thioredoxin" evidence="6">
    <location>
        <begin position="23"/>
        <end position="167"/>
    </location>
</feature>
<evidence type="ECO:0000256" key="4">
    <source>
        <dbReference type="ARBA" id="ARBA00023284"/>
    </source>
</evidence>
<dbReference type="PANTHER" id="PTHR42852:SF6">
    <property type="entry name" value="THIOL:DISULFIDE INTERCHANGE PROTEIN DSBE"/>
    <property type="match status" value="1"/>
</dbReference>
<evidence type="ECO:0000259" key="6">
    <source>
        <dbReference type="PROSITE" id="PS51352"/>
    </source>
</evidence>
<evidence type="ECO:0000256" key="5">
    <source>
        <dbReference type="SAM" id="SignalP"/>
    </source>
</evidence>
<dbReference type="Proteomes" id="UP000182248">
    <property type="component" value="Unassembled WGS sequence"/>
</dbReference>
<dbReference type="GO" id="GO:0030313">
    <property type="term" value="C:cell envelope"/>
    <property type="evidence" value="ECO:0007669"/>
    <property type="project" value="UniProtKB-SubCell"/>
</dbReference>
<keyword evidence="8" id="KW-1185">Reference proteome</keyword>
<gene>
    <name evidence="7" type="ORF">SAMN02927921_00775</name>
</gene>
<dbReference type="RefSeq" id="WP_072316158.1">
    <property type="nucleotide sequence ID" value="NZ_FPJE01000003.1"/>
</dbReference>
<feature type="signal peptide" evidence="5">
    <location>
        <begin position="1"/>
        <end position="19"/>
    </location>
</feature>
<keyword evidence="7" id="KW-0413">Isomerase</keyword>
<keyword evidence="3" id="KW-1015">Disulfide bond</keyword>
<keyword evidence="4" id="KW-0676">Redox-active center</keyword>
<dbReference type="InterPro" id="IPR012336">
    <property type="entry name" value="Thioredoxin-like_fold"/>
</dbReference>
<dbReference type="STRING" id="1150368.SAMN02927921_00775"/>
<dbReference type="GO" id="GO:0016853">
    <property type="term" value="F:isomerase activity"/>
    <property type="evidence" value="ECO:0007669"/>
    <property type="project" value="UniProtKB-KW"/>
</dbReference>
<evidence type="ECO:0000256" key="2">
    <source>
        <dbReference type="ARBA" id="ARBA00022748"/>
    </source>
</evidence>
<dbReference type="InterPro" id="IPR050553">
    <property type="entry name" value="Thioredoxin_ResA/DsbE_sf"/>
</dbReference>
<accession>A0A1K1MRR5</accession>
<reference evidence="7 8" key="1">
    <citation type="submission" date="2016-11" db="EMBL/GenBank/DDBJ databases">
        <authorList>
            <person name="Jaros S."/>
            <person name="Januszkiewicz K."/>
            <person name="Wedrychowicz H."/>
        </authorList>
    </citation>
    <scope>NUCLEOTIDE SEQUENCE [LARGE SCALE GENOMIC DNA]</scope>
    <source>
        <strain evidence="7 8">CGMCC 1.12145</strain>
    </source>
</reference>
<dbReference type="InterPro" id="IPR013766">
    <property type="entry name" value="Thioredoxin_domain"/>
</dbReference>
<dbReference type="SUPFAM" id="SSF52833">
    <property type="entry name" value="Thioredoxin-like"/>
    <property type="match status" value="1"/>
</dbReference>
<dbReference type="CDD" id="cd02966">
    <property type="entry name" value="TlpA_like_family"/>
    <property type="match status" value="1"/>
</dbReference>
<keyword evidence="5" id="KW-0732">Signal</keyword>
<sequence length="167" mass="19139">MKKKIMVVLFTAFTVVLSAQTREFSGEALTDVFLTTAGKDITLSEILEANKGKTLFIDIWASWCKDCIESVPKLKTLHEKYEDVTFVFLSLDRSVEGWEKGLAKYELNYGQHYYIKAGWKGSPFCKSIKLDWIPRYLVVNPEGKIELFKAIETDDTQLINTLNQTIQ</sequence>
<evidence type="ECO:0000256" key="3">
    <source>
        <dbReference type="ARBA" id="ARBA00023157"/>
    </source>
</evidence>
<dbReference type="GO" id="GO:0017004">
    <property type="term" value="P:cytochrome complex assembly"/>
    <property type="evidence" value="ECO:0007669"/>
    <property type="project" value="UniProtKB-KW"/>
</dbReference>
<organism evidence="7 8">
    <name type="scientific">Sinomicrobium oceani</name>
    <dbReference type="NCBI Taxonomy" id="1150368"/>
    <lineage>
        <taxon>Bacteria</taxon>
        <taxon>Pseudomonadati</taxon>
        <taxon>Bacteroidota</taxon>
        <taxon>Flavobacteriia</taxon>
        <taxon>Flavobacteriales</taxon>
        <taxon>Flavobacteriaceae</taxon>
        <taxon>Sinomicrobium</taxon>
    </lineage>
</organism>
<comment type="subcellular location">
    <subcellularLocation>
        <location evidence="1">Cell envelope</location>
    </subcellularLocation>
</comment>
<name>A0A1K1MRR5_9FLAO</name>
<dbReference type="Gene3D" id="3.40.30.10">
    <property type="entry name" value="Glutaredoxin"/>
    <property type="match status" value="1"/>
</dbReference>
<dbReference type="InterPro" id="IPR036249">
    <property type="entry name" value="Thioredoxin-like_sf"/>
</dbReference>
<dbReference type="Pfam" id="PF13905">
    <property type="entry name" value="Thioredoxin_8"/>
    <property type="match status" value="1"/>
</dbReference>
<dbReference type="PANTHER" id="PTHR42852">
    <property type="entry name" value="THIOL:DISULFIDE INTERCHANGE PROTEIN DSBE"/>
    <property type="match status" value="1"/>
</dbReference>
<dbReference type="AlphaFoldDB" id="A0A1K1MRR5"/>
<evidence type="ECO:0000256" key="1">
    <source>
        <dbReference type="ARBA" id="ARBA00004196"/>
    </source>
</evidence>
<evidence type="ECO:0000313" key="8">
    <source>
        <dbReference type="Proteomes" id="UP000182248"/>
    </source>
</evidence>
<proteinExistence type="predicted"/>
<protein>
    <submittedName>
        <fullName evidence="7">Thiol-disulfide isomerase or thioredoxin</fullName>
    </submittedName>
</protein>
<evidence type="ECO:0000313" key="7">
    <source>
        <dbReference type="EMBL" id="SFW25864.1"/>
    </source>
</evidence>
<keyword evidence="2" id="KW-0201">Cytochrome c-type biogenesis</keyword>
<dbReference type="PROSITE" id="PS51352">
    <property type="entry name" value="THIOREDOXIN_2"/>
    <property type="match status" value="1"/>
</dbReference>